<gene>
    <name evidence="3" type="ORF">F3N42_06995</name>
</gene>
<sequence length="125" mass="13538">MTTFSATRPYAAFLATLIAVVALAACGKTTDPDPTASETTASSAADAPPPNPAIMDEPMDGSSVEAFEENLQAVREQAGQAAYDQLKRVIQYSMTYDLSIRGNKAKLYKRYDGKTPNEILQMPMR</sequence>
<dbReference type="Proteomes" id="UP000325372">
    <property type="component" value="Unassembled WGS sequence"/>
</dbReference>
<evidence type="ECO:0000313" key="3">
    <source>
        <dbReference type="EMBL" id="KAA9131915.1"/>
    </source>
</evidence>
<name>A0A5N0TA88_9GAMM</name>
<reference evidence="3 4" key="1">
    <citation type="submission" date="2019-09" db="EMBL/GenBank/DDBJ databases">
        <title>Wenzhouxiangella sp. Genome sequencing and assembly.</title>
        <authorList>
            <person name="Zhang R."/>
        </authorList>
    </citation>
    <scope>NUCLEOTIDE SEQUENCE [LARGE SCALE GENOMIC DNA]</scope>
    <source>
        <strain evidence="3 4">W260</strain>
    </source>
</reference>
<evidence type="ECO:0000313" key="4">
    <source>
        <dbReference type="Proteomes" id="UP000325372"/>
    </source>
</evidence>
<comment type="caution">
    <text evidence="3">The sequence shown here is derived from an EMBL/GenBank/DDBJ whole genome shotgun (WGS) entry which is preliminary data.</text>
</comment>
<dbReference type="EMBL" id="VYXP01000004">
    <property type="protein sequence ID" value="KAA9131915.1"/>
    <property type="molecule type" value="Genomic_DNA"/>
</dbReference>
<feature type="signal peptide" evidence="2">
    <location>
        <begin position="1"/>
        <end position="24"/>
    </location>
</feature>
<dbReference type="AlphaFoldDB" id="A0A5N0TA88"/>
<evidence type="ECO:0000256" key="1">
    <source>
        <dbReference type="SAM" id="MobiDB-lite"/>
    </source>
</evidence>
<feature type="chain" id="PRO_5024451503" evidence="2">
    <location>
        <begin position="25"/>
        <end position="125"/>
    </location>
</feature>
<dbReference type="RefSeq" id="WP_150863705.1">
    <property type="nucleotide sequence ID" value="NZ_VYXP01000004.1"/>
</dbReference>
<feature type="region of interest" description="Disordered" evidence="1">
    <location>
        <begin position="29"/>
        <end position="59"/>
    </location>
</feature>
<keyword evidence="4" id="KW-1185">Reference proteome</keyword>
<proteinExistence type="predicted"/>
<keyword evidence="2" id="KW-0732">Signal</keyword>
<protein>
    <submittedName>
        <fullName evidence="3">Uncharacterized protein</fullName>
    </submittedName>
</protein>
<accession>A0A5N0TA88</accession>
<feature type="compositionally biased region" description="Low complexity" evidence="1">
    <location>
        <begin position="32"/>
        <end position="46"/>
    </location>
</feature>
<organism evidence="3 4">
    <name type="scientific">Marinihelvus fidelis</name>
    <dbReference type="NCBI Taxonomy" id="2613842"/>
    <lineage>
        <taxon>Bacteria</taxon>
        <taxon>Pseudomonadati</taxon>
        <taxon>Pseudomonadota</taxon>
        <taxon>Gammaproteobacteria</taxon>
        <taxon>Chromatiales</taxon>
        <taxon>Wenzhouxiangellaceae</taxon>
        <taxon>Marinihelvus</taxon>
    </lineage>
</organism>
<evidence type="ECO:0000256" key="2">
    <source>
        <dbReference type="SAM" id="SignalP"/>
    </source>
</evidence>